<keyword evidence="2" id="KW-0732">Signal</keyword>
<evidence type="ECO:0000256" key="2">
    <source>
        <dbReference type="SAM" id="SignalP"/>
    </source>
</evidence>
<evidence type="ECO:0000313" key="3">
    <source>
        <dbReference type="EMBL" id="MDN0074463.1"/>
    </source>
</evidence>
<accession>A0ABT7XL06</accession>
<dbReference type="EMBL" id="JAUEDK010000007">
    <property type="protein sequence ID" value="MDN0074463.1"/>
    <property type="molecule type" value="Genomic_DNA"/>
</dbReference>
<protein>
    <submittedName>
        <fullName evidence="3">Acyloxyacyl hydrolase</fullName>
    </submittedName>
</protein>
<evidence type="ECO:0000256" key="1">
    <source>
        <dbReference type="ARBA" id="ARBA00004442"/>
    </source>
</evidence>
<comment type="caution">
    <text evidence="3">The sequence shown here is derived from an EMBL/GenBank/DDBJ whole genome shotgun (WGS) entry which is preliminary data.</text>
</comment>
<evidence type="ECO:0000313" key="4">
    <source>
        <dbReference type="Proteomes" id="UP001168540"/>
    </source>
</evidence>
<sequence length="178" mass="19488">MSRSGCVLMGLLLGGLLSPAQAVDLISGSVGVMTLPNGPGGVDDYRVGLGWVLPWQWWDNSIGVLQTRAELVGGYTRTTLDPVWTLIAAPVLHYQFKTSRPDSGPFIELSVGVAVMNNPKWSDSRDLNTHWQFADRFGIGYALGHHELSANYLHLSNADISRPNPGGDLGMLRYSYRF</sequence>
<dbReference type="SUPFAM" id="SSF56925">
    <property type="entry name" value="OMPA-like"/>
    <property type="match status" value="1"/>
</dbReference>
<dbReference type="RefSeq" id="WP_289829033.1">
    <property type="nucleotide sequence ID" value="NZ_JAUEDK010000007.1"/>
</dbReference>
<gene>
    <name evidence="3" type="ORF">QU481_06080</name>
</gene>
<dbReference type="GO" id="GO:0016787">
    <property type="term" value="F:hydrolase activity"/>
    <property type="evidence" value="ECO:0007669"/>
    <property type="project" value="UniProtKB-KW"/>
</dbReference>
<dbReference type="InterPro" id="IPR018550">
    <property type="entry name" value="Lipid-A_deacylase-rel"/>
</dbReference>
<keyword evidence="4" id="KW-1185">Reference proteome</keyword>
<reference evidence="3" key="1">
    <citation type="submission" date="2023-06" db="EMBL/GenBank/DDBJ databases">
        <authorList>
            <person name="Zhang S."/>
        </authorList>
    </citation>
    <scope>NUCLEOTIDE SEQUENCE</scope>
    <source>
        <strain evidence="3">SG2303</strain>
    </source>
</reference>
<feature type="signal peptide" evidence="2">
    <location>
        <begin position="1"/>
        <end position="22"/>
    </location>
</feature>
<dbReference type="Gene3D" id="2.40.160.20">
    <property type="match status" value="1"/>
</dbReference>
<dbReference type="InterPro" id="IPR011250">
    <property type="entry name" value="OMP/PagP_B-barrel"/>
</dbReference>
<proteinExistence type="predicted"/>
<feature type="chain" id="PRO_5047020744" evidence="2">
    <location>
        <begin position="23"/>
        <end position="178"/>
    </location>
</feature>
<keyword evidence="3" id="KW-0378">Hydrolase</keyword>
<dbReference type="Proteomes" id="UP001168540">
    <property type="component" value="Unassembled WGS sequence"/>
</dbReference>
<organism evidence="3 4">
    <name type="scientific">Crenobacter oryzisoli</name>
    <dbReference type="NCBI Taxonomy" id="3056844"/>
    <lineage>
        <taxon>Bacteria</taxon>
        <taxon>Pseudomonadati</taxon>
        <taxon>Pseudomonadota</taxon>
        <taxon>Betaproteobacteria</taxon>
        <taxon>Neisseriales</taxon>
        <taxon>Neisseriaceae</taxon>
        <taxon>Crenobacter</taxon>
    </lineage>
</organism>
<name>A0ABT7XL06_9NEIS</name>
<dbReference type="Pfam" id="PF09411">
    <property type="entry name" value="PagL"/>
    <property type="match status" value="1"/>
</dbReference>
<comment type="subcellular location">
    <subcellularLocation>
        <location evidence="1">Cell outer membrane</location>
    </subcellularLocation>
</comment>